<reference evidence="10" key="1">
    <citation type="submission" date="2023-03" db="EMBL/GenBank/DDBJ databases">
        <authorList>
            <person name="Julca I."/>
        </authorList>
    </citation>
    <scope>NUCLEOTIDE SEQUENCE</scope>
</reference>
<feature type="compositionally biased region" description="Acidic residues" evidence="8">
    <location>
        <begin position="1017"/>
        <end position="1043"/>
    </location>
</feature>
<evidence type="ECO:0000256" key="8">
    <source>
        <dbReference type="SAM" id="MobiDB-lite"/>
    </source>
</evidence>
<dbReference type="AlphaFoldDB" id="A0AAV1DU43"/>
<keyword evidence="7" id="KW-0131">Cell cycle</keyword>
<dbReference type="InterPro" id="IPR016024">
    <property type="entry name" value="ARM-type_fold"/>
</dbReference>
<evidence type="ECO:0000256" key="1">
    <source>
        <dbReference type="ARBA" id="ARBA00004286"/>
    </source>
</evidence>
<dbReference type="GO" id="GO:0000796">
    <property type="term" value="C:condensin complex"/>
    <property type="evidence" value="ECO:0007669"/>
    <property type="project" value="InterPro"/>
</dbReference>
<proteinExistence type="inferred from homology"/>
<keyword evidence="11" id="KW-1185">Reference proteome</keyword>
<dbReference type="InterPro" id="IPR027165">
    <property type="entry name" value="CND3"/>
</dbReference>
<feature type="compositionally biased region" description="Polar residues" evidence="8">
    <location>
        <begin position="990"/>
        <end position="1001"/>
    </location>
</feature>
<keyword evidence="5" id="KW-0498">Mitosis</keyword>
<dbReference type="GO" id="GO:0000793">
    <property type="term" value="C:condensed chromosome"/>
    <property type="evidence" value="ECO:0007669"/>
    <property type="project" value="TreeGrafter"/>
</dbReference>
<dbReference type="PANTHER" id="PTHR14418">
    <property type="entry name" value="CONDENSIN COMPLEX SUBUNIT 3-RELATED"/>
    <property type="match status" value="1"/>
</dbReference>
<dbReference type="Pfam" id="PF12719">
    <property type="entry name" value="Cnd3"/>
    <property type="match status" value="1"/>
</dbReference>
<feature type="region of interest" description="Disordered" evidence="8">
    <location>
        <begin position="946"/>
        <end position="1043"/>
    </location>
</feature>
<evidence type="ECO:0000256" key="3">
    <source>
        <dbReference type="ARBA" id="ARBA00022454"/>
    </source>
</evidence>
<keyword evidence="6" id="KW-0226">DNA condensation</keyword>
<comment type="similarity">
    <text evidence="2">Belongs to the CND3 (condensin subunit 3) family.</text>
</comment>
<dbReference type="GO" id="GO:0007076">
    <property type="term" value="P:mitotic chromosome condensation"/>
    <property type="evidence" value="ECO:0007669"/>
    <property type="project" value="InterPro"/>
</dbReference>
<comment type="subcellular location">
    <subcellularLocation>
        <location evidence="1">Chromosome</location>
    </subcellularLocation>
</comment>
<dbReference type="GO" id="GO:0051301">
    <property type="term" value="P:cell division"/>
    <property type="evidence" value="ECO:0007669"/>
    <property type="project" value="UniProtKB-KW"/>
</dbReference>
<dbReference type="EMBL" id="OX459123">
    <property type="protein sequence ID" value="CAI9110253.1"/>
    <property type="molecule type" value="Genomic_DNA"/>
</dbReference>
<dbReference type="SUPFAM" id="SSF48371">
    <property type="entry name" value="ARM repeat"/>
    <property type="match status" value="1"/>
</dbReference>
<evidence type="ECO:0000256" key="4">
    <source>
        <dbReference type="ARBA" id="ARBA00022618"/>
    </source>
</evidence>
<gene>
    <name evidence="10" type="ORF">OLC1_LOCUS17951</name>
</gene>
<sequence>MPHSTEEDEMPGRNLLKEKIARVLDEARASQATHNRKLKELLNLLRSSASAPDAFFAAFSEALTPLFDFGRRSASAERIIRFVSVFSTFRSDKDTNSSLTDDFLERFLRFLLVASGAANKNARLKACQIVSEIIMRLPDDAEVSDELWDEVIDCMKVRVNDKIPAVRAFAVRALSRFLNDSDNSDVLELFIQKLSLEQNTDVRRTIVLSLPPSNATLAAVIDCTLDVSESVRKAAYCVLASKFPLQSLSIKLRTIILQRGLADRSTAVVKECFNLMKDEWLVKFCNDDPIELLKYLDVETYEAVGESVMGALLKGGLVKLEDIHGLRQYITSKCDSTEGHCGNNFRLMEPEVSLYWRTVCKHLQIQAQAKGSNAASATGTESAVYAAEATDTNDLLDQVLPASITEYVELVKFHLVAGPNYRFACRQLLLLGAMLDFSDATNRKVAGELVQELLQKPLDHELDENGNEVVIGDGINLGGDKDWAAAVSQFVRQVHAAPGEFEEVVLGILSVLAQPCRERTADYKQWVQCLAVAGLLLESAQSYSLMQGKAIEPVEILHSLLLPGTKHAHVDVQRAAIRCLGLFGLLERKPSEDLVKQLRSSYVKGPLPITIMASMALLDLGLWHGPQKIDKAINQDLRSELKDNKNGFNSVNWCDLSGLLDHELLDLLYAGIEINGTGDFVESDEVESVQAVIAEGFAKILLLSEEYPDIHASAHSLLAKVICLYFHSDNGELLRLKQCLSVFFEHYPSLSTNHKKFLSKAFIPVMRSLWPGINENTKRSTAAVAEMRKRATQASRFMLQMMQAPLYKKDNAPEDGVGIENSKDGFTDFESGEEGLAIRIAAEVAGFRSNKSAAEKSYVVALCRILVLLCCNLSQDSEQVPIKLLRLLLNCVAQSMVSERELIKELNMMGGRLKAVDKCPDEKLSTNEANLILGKLDLEMNFEEVESAEVPPTPVSRSVRAPRGRRRAKLGEESSSDSESSPTSVVPAGCSTTRTRSQRASKTAALSKMTANHATIDEEDEAEDENGEDSDSAVTSEDDSEKM</sequence>
<evidence type="ECO:0000259" key="9">
    <source>
        <dbReference type="Pfam" id="PF12719"/>
    </source>
</evidence>
<evidence type="ECO:0000256" key="5">
    <source>
        <dbReference type="ARBA" id="ARBA00022776"/>
    </source>
</evidence>
<name>A0AAV1DU43_OLDCO</name>
<dbReference type="PANTHER" id="PTHR14418:SF5">
    <property type="entry name" value="CONDENSIN COMPLEX SUBUNIT 3"/>
    <property type="match status" value="1"/>
</dbReference>
<evidence type="ECO:0000256" key="6">
    <source>
        <dbReference type="ARBA" id="ARBA00023067"/>
    </source>
</evidence>
<keyword evidence="4" id="KW-0132">Cell division</keyword>
<dbReference type="Gene3D" id="1.25.10.10">
    <property type="entry name" value="Leucine-rich Repeat Variant"/>
    <property type="match status" value="1"/>
</dbReference>
<evidence type="ECO:0000256" key="7">
    <source>
        <dbReference type="ARBA" id="ARBA00023306"/>
    </source>
</evidence>
<accession>A0AAV1DU43</accession>
<keyword evidence="3" id="KW-0158">Chromosome</keyword>
<dbReference type="InterPro" id="IPR025977">
    <property type="entry name" value="Cnd3_C"/>
</dbReference>
<protein>
    <submittedName>
        <fullName evidence="10">OLC1v1010247C1</fullName>
    </submittedName>
</protein>
<organism evidence="10 11">
    <name type="scientific">Oldenlandia corymbosa var. corymbosa</name>
    <dbReference type="NCBI Taxonomy" id="529605"/>
    <lineage>
        <taxon>Eukaryota</taxon>
        <taxon>Viridiplantae</taxon>
        <taxon>Streptophyta</taxon>
        <taxon>Embryophyta</taxon>
        <taxon>Tracheophyta</taxon>
        <taxon>Spermatophyta</taxon>
        <taxon>Magnoliopsida</taxon>
        <taxon>eudicotyledons</taxon>
        <taxon>Gunneridae</taxon>
        <taxon>Pentapetalae</taxon>
        <taxon>asterids</taxon>
        <taxon>lamiids</taxon>
        <taxon>Gentianales</taxon>
        <taxon>Rubiaceae</taxon>
        <taxon>Rubioideae</taxon>
        <taxon>Spermacoceae</taxon>
        <taxon>Hedyotis-Oldenlandia complex</taxon>
        <taxon>Oldenlandia</taxon>
    </lineage>
</organism>
<dbReference type="Proteomes" id="UP001161247">
    <property type="component" value="Chromosome 6"/>
</dbReference>
<evidence type="ECO:0000256" key="2">
    <source>
        <dbReference type="ARBA" id="ARBA00006533"/>
    </source>
</evidence>
<evidence type="ECO:0000313" key="10">
    <source>
        <dbReference type="EMBL" id="CAI9110253.1"/>
    </source>
</evidence>
<feature type="domain" description="Nuclear condensin complex subunit 3 C-terminal" evidence="9">
    <location>
        <begin position="528"/>
        <end position="869"/>
    </location>
</feature>
<evidence type="ECO:0000313" key="11">
    <source>
        <dbReference type="Proteomes" id="UP001161247"/>
    </source>
</evidence>
<dbReference type="InterPro" id="IPR011989">
    <property type="entry name" value="ARM-like"/>
</dbReference>